<accession>A0ACB8D7E2</accession>
<gene>
    <name evidence="1" type="ORF">HPB49_017565</name>
</gene>
<dbReference type="Proteomes" id="UP000821865">
    <property type="component" value="Chromosome 3"/>
</dbReference>
<proteinExistence type="predicted"/>
<reference evidence="1" key="1">
    <citation type="submission" date="2020-05" db="EMBL/GenBank/DDBJ databases">
        <title>Large-scale comparative analyses of tick genomes elucidate their genetic diversity and vector capacities.</title>
        <authorList>
            <person name="Jia N."/>
            <person name="Wang J."/>
            <person name="Shi W."/>
            <person name="Du L."/>
            <person name="Sun Y."/>
            <person name="Zhan W."/>
            <person name="Jiang J."/>
            <person name="Wang Q."/>
            <person name="Zhang B."/>
            <person name="Ji P."/>
            <person name="Sakyi L.B."/>
            <person name="Cui X."/>
            <person name="Yuan T."/>
            <person name="Jiang B."/>
            <person name="Yang W."/>
            <person name="Lam T.T.-Y."/>
            <person name="Chang Q."/>
            <person name="Ding S."/>
            <person name="Wang X."/>
            <person name="Zhu J."/>
            <person name="Ruan X."/>
            <person name="Zhao L."/>
            <person name="Wei J."/>
            <person name="Que T."/>
            <person name="Du C."/>
            <person name="Cheng J."/>
            <person name="Dai P."/>
            <person name="Han X."/>
            <person name="Huang E."/>
            <person name="Gao Y."/>
            <person name="Liu J."/>
            <person name="Shao H."/>
            <person name="Ye R."/>
            <person name="Li L."/>
            <person name="Wei W."/>
            <person name="Wang X."/>
            <person name="Wang C."/>
            <person name="Yang T."/>
            <person name="Huo Q."/>
            <person name="Li W."/>
            <person name="Guo W."/>
            <person name="Chen H."/>
            <person name="Zhou L."/>
            <person name="Ni X."/>
            <person name="Tian J."/>
            <person name="Zhou Y."/>
            <person name="Sheng Y."/>
            <person name="Liu T."/>
            <person name="Pan Y."/>
            <person name="Xia L."/>
            <person name="Li J."/>
            <person name="Zhao F."/>
            <person name="Cao W."/>
        </authorList>
    </citation>
    <scope>NUCLEOTIDE SEQUENCE</scope>
    <source>
        <strain evidence="1">Dsil-2018</strain>
    </source>
</reference>
<evidence type="ECO:0000313" key="2">
    <source>
        <dbReference type="Proteomes" id="UP000821865"/>
    </source>
</evidence>
<name>A0ACB8D7E2_DERSI</name>
<sequence length="146" mass="15978">MKTDSVVLVFLVGLAFVQCKEVKYEDCGSTAKILSVEIEPCDSEPCVFKRGNKTSIRFSLVSDQDSETATLDARMKVFGMMLPIPGVEKDLCKSAIQCPIVKGNTYHGSMDVFVPRLIPRVTTDVQIKIIGEKGSSVCIRSKITIG</sequence>
<comment type="caution">
    <text evidence="1">The sequence shown here is derived from an EMBL/GenBank/DDBJ whole genome shotgun (WGS) entry which is preliminary data.</text>
</comment>
<evidence type="ECO:0000313" key="1">
    <source>
        <dbReference type="EMBL" id="KAH7960179.1"/>
    </source>
</evidence>
<organism evidence="1 2">
    <name type="scientific">Dermacentor silvarum</name>
    <name type="common">Tick</name>
    <dbReference type="NCBI Taxonomy" id="543639"/>
    <lineage>
        <taxon>Eukaryota</taxon>
        <taxon>Metazoa</taxon>
        <taxon>Ecdysozoa</taxon>
        <taxon>Arthropoda</taxon>
        <taxon>Chelicerata</taxon>
        <taxon>Arachnida</taxon>
        <taxon>Acari</taxon>
        <taxon>Parasitiformes</taxon>
        <taxon>Ixodida</taxon>
        <taxon>Ixodoidea</taxon>
        <taxon>Ixodidae</taxon>
        <taxon>Rhipicephalinae</taxon>
        <taxon>Dermacentor</taxon>
    </lineage>
</organism>
<protein>
    <submittedName>
        <fullName evidence="1">Uncharacterized protein</fullName>
    </submittedName>
</protein>
<keyword evidence="2" id="KW-1185">Reference proteome</keyword>
<dbReference type="EMBL" id="CM023472">
    <property type="protein sequence ID" value="KAH7960179.1"/>
    <property type="molecule type" value="Genomic_DNA"/>
</dbReference>